<reference evidence="7" key="1">
    <citation type="submission" date="2023-10" db="EMBL/GenBank/DDBJ databases">
        <authorList>
            <person name="Chen Y."/>
            <person name="Shah S."/>
            <person name="Dougan E. K."/>
            <person name="Thang M."/>
            <person name="Chan C."/>
        </authorList>
    </citation>
    <scope>NUCLEOTIDE SEQUENCE [LARGE SCALE GENOMIC DNA]</scope>
</reference>
<name>A0ABN9QZH8_9DINO</name>
<evidence type="ECO:0000256" key="1">
    <source>
        <dbReference type="ARBA" id="ARBA00022723"/>
    </source>
</evidence>
<dbReference type="PROSITE" id="PS50089">
    <property type="entry name" value="ZF_RING_2"/>
    <property type="match status" value="1"/>
</dbReference>
<organism evidence="7 8">
    <name type="scientific">Prorocentrum cordatum</name>
    <dbReference type="NCBI Taxonomy" id="2364126"/>
    <lineage>
        <taxon>Eukaryota</taxon>
        <taxon>Sar</taxon>
        <taxon>Alveolata</taxon>
        <taxon>Dinophyceae</taxon>
        <taxon>Prorocentrales</taxon>
        <taxon>Prorocentraceae</taxon>
        <taxon>Prorocentrum</taxon>
    </lineage>
</organism>
<evidence type="ECO:0000256" key="3">
    <source>
        <dbReference type="ARBA" id="ARBA00022833"/>
    </source>
</evidence>
<evidence type="ECO:0000313" key="7">
    <source>
        <dbReference type="EMBL" id="CAK0811829.1"/>
    </source>
</evidence>
<dbReference type="InterPro" id="IPR051913">
    <property type="entry name" value="GH2_Domain-Containing"/>
</dbReference>
<dbReference type="PANTHER" id="PTHR42732:SF1">
    <property type="entry name" value="BETA-MANNOSIDASE"/>
    <property type="match status" value="1"/>
</dbReference>
<feature type="compositionally biased region" description="Low complexity" evidence="5">
    <location>
        <begin position="254"/>
        <end position="273"/>
    </location>
</feature>
<feature type="compositionally biased region" description="Low complexity" evidence="5">
    <location>
        <begin position="754"/>
        <end position="765"/>
    </location>
</feature>
<evidence type="ECO:0000313" key="8">
    <source>
        <dbReference type="Proteomes" id="UP001189429"/>
    </source>
</evidence>
<evidence type="ECO:0000259" key="6">
    <source>
        <dbReference type="PROSITE" id="PS50089"/>
    </source>
</evidence>
<evidence type="ECO:0000256" key="2">
    <source>
        <dbReference type="ARBA" id="ARBA00022771"/>
    </source>
</evidence>
<feature type="region of interest" description="Disordered" evidence="5">
    <location>
        <begin position="411"/>
        <end position="453"/>
    </location>
</feature>
<dbReference type="Proteomes" id="UP001189429">
    <property type="component" value="Unassembled WGS sequence"/>
</dbReference>
<keyword evidence="3" id="KW-0862">Zinc</keyword>
<keyword evidence="8" id="KW-1185">Reference proteome</keyword>
<dbReference type="SMART" id="SM00744">
    <property type="entry name" value="RINGv"/>
    <property type="match status" value="1"/>
</dbReference>
<comment type="caution">
    <text evidence="7">The sequence shown here is derived from an EMBL/GenBank/DDBJ whole genome shotgun (WGS) entry which is preliminary data.</text>
</comment>
<dbReference type="InterPro" id="IPR011016">
    <property type="entry name" value="Znf_RING-CH"/>
</dbReference>
<keyword evidence="2 4" id="KW-0863">Zinc-finger</keyword>
<dbReference type="EMBL" id="CAUYUJ010004991">
    <property type="protein sequence ID" value="CAK0811829.1"/>
    <property type="molecule type" value="Genomic_DNA"/>
</dbReference>
<evidence type="ECO:0000256" key="4">
    <source>
        <dbReference type="PROSITE-ProRule" id="PRU00175"/>
    </source>
</evidence>
<protein>
    <recommendedName>
        <fullName evidence="6">RING-type domain-containing protein</fullName>
    </recommendedName>
</protein>
<proteinExistence type="predicted"/>
<dbReference type="InterPro" id="IPR001841">
    <property type="entry name" value="Znf_RING"/>
</dbReference>
<feature type="region of interest" description="Disordered" evidence="5">
    <location>
        <begin position="254"/>
        <end position="274"/>
    </location>
</feature>
<evidence type="ECO:0000256" key="5">
    <source>
        <dbReference type="SAM" id="MobiDB-lite"/>
    </source>
</evidence>
<dbReference type="InterPro" id="IPR013083">
    <property type="entry name" value="Znf_RING/FYVE/PHD"/>
</dbReference>
<gene>
    <name evidence="7" type="ORF">PCOR1329_LOCUS16306</name>
</gene>
<dbReference type="SMART" id="SM00184">
    <property type="entry name" value="RING"/>
    <property type="match status" value="1"/>
</dbReference>
<sequence>MFTFNDMLNNTVDVQGFSHRSREKLEMCHNKMTHKLIFGSECCFCNTMRDGFEVSPAFGQFDLSGCPKAAAFWYWTQWLLTVLDEPNHTFLTHGSHEVFFVESWESPDCFDETRGHKTRSIHAYTSAPNVELLVNAISQALDGEGAVASPAARRTLGGPAAALLPTIGAPSHFTGTFDALLLDGQAAALPRASVVDAEGTVGVHDGGPQCYEPNDAPWRSADHGLVRAGLRATGAAARLAAEWGLPSRIDAGGPRAAFPVPSRPARSRSSCSPGLHRVTVSIPVSVDAAESGVMADGEGCTEGEDMRRYLQPGLLQTAVGLSPPAVAPSPSAAGAVAAAAGDAIGGHAPVPNPQPVMLGLSLWLGRGRASYAVALGVGSTSAGALLAGALALLIACMACCCLAQRRGPGAGAPPWADAEPSAGKLLSQQGPAHAGCRRQGRAGGEKPGASQRHLPASAASLPGALPTTRGSHAAPGGGGAVPVLCQALLLPSMESRFCVAVEALQRGFRRGGLDIMGTSGKKLLELVMQDPGGRRQLQICSVGSHEPRVIVEVHTRGSMKIYGHGRTFFATLEAGSSPNECVLVHDGEAKVRLLAEPGPEMQFHVITADGQHLAAAGRSGTLWMLRVKPNTDAILIASCVLSMIVFGSGVDRSGRPSVEPHQMGRLRRRGCAAGRGCSAWGVKRPGVRLAAAAGARAAARRGLALAPRGGARRARAAERLPRGRPAGQAARRRAELPAAGAAGHERRSSRARARQQGAGAAACAAHRARAGRGTRPSGRSAPSGGRLRDAAAPPAAPPTAPAEGAPRSEKGPLCAICLEEAPTAGRGALALACGHVFHAACMRQWVARSPTCPMCKGPVAEEGISLRRKFTWPESFTASHDAPDVSLEAPPEPFRGHALSGTMMGFFWQAGASVPA</sequence>
<keyword evidence="1" id="KW-0479">Metal-binding</keyword>
<dbReference type="Pfam" id="PF13639">
    <property type="entry name" value="zf-RING_2"/>
    <property type="match status" value="1"/>
</dbReference>
<dbReference type="SUPFAM" id="SSF57850">
    <property type="entry name" value="RING/U-box"/>
    <property type="match status" value="1"/>
</dbReference>
<feature type="region of interest" description="Disordered" evidence="5">
    <location>
        <begin position="706"/>
        <end position="808"/>
    </location>
</feature>
<dbReference type="Gene3D" id="3.30.40.10">
    <property type="entry name" value="Zinc/RING finger domain, C3HC4 (zinc finger)"/>
    <property type="match status" value="1"/>
</dbReference>
<accession>A0ABN9QZH8</accession>
<feature type="domain" description="RING-type" evidence="6">
    <location>
        <begin position="814"/>
        <end position="856"/>
    </location>
</feature>
<dbReference type="PANTHER" id="PTHR42732">
    <property type="entry name" value="BETA-GALACTOSIDASE"/>
    <property type="match status" value="1"/>
</dbReference>